<evidence type="ECO:0000313" key="3">
    <source>
        <dbReference type="Proteomes" id="UP000886520"/>
    </source>
</evidence>
<accession>A0A9D4Z5B7</accession>
<keyword evidence="1" id="KW-0472">Membrane</keyword>
<keyword evidence="1" id="KW-0812">Transmembrane</keyword>
<dbReference type="PANTHER" id="PTHR33825:SF5">
    <property type="entry name" value="TRANSMEMBRANE PROTEIN"/>
    <property type="match status" value="1"/>
</dbReference>
<proteinExistence type="predicted"/>
<evidence type="ECO:0000256" key="1">
    <source>
        <dbReference type="SAM" id="Phobius"/>
    </source>
</evidence>
<dbReference type="Proteomes" id="UP000886520">
    <property type="component" value="Chromosome 22"/>
</dbReference>
<protein>
    <submittedName>
        <fullName evidence="2">Uncharacterized protein</fullName>
    </submittedName>
</protein>
<reference evidence="2" key="1">
    <citation type="submission" date="2021-01" db="EMBL/GenBank/DDBJ databases">
        <title>Adiantum capillus-veneris genome.</title>
        <authorList>
            <person name="Fang Y."/>
            <person name="Liao Q."/>
        </authorList>
    </citation>
    <scope>NUCLEOTIDE SEQUENCE</scope>
    <source>
        <strain evidence="2">H3</strain>
        <tissue evidence="2">Leaf</tissue>
    </source>
</reference>
<dbReference type="OrthoDB" id="1923031at2759"/>
<sequence>MATKTVACGPFPQQACVASCMLHTFRRRRLTLSAAAGTPPITSASRPIHSTSPTINQAQLFTSTASEPLPPPASIKQRNLIDQHLFLLTTVVCVTGGTLTTLFLAAIPTLLAFKRAAESLEKLLEVTREELPGTMAAVRLSGMEISDLTMELSDLGQEISSGVKSSARVVRAAQDGLRKVSSIASMAFLQKQKALLPQAGSMKPVAGKKTAAGNYKHLALNRVKDFLAVILQEMFVILKKGSYLG</sequence>
<name>A0A9D4Z5B7_ADICA</name>
<gene>
    <name evidence="2" type="ORF">GOP47_0022423</name>
</gene>
<keyword evidence="3" id="KW-1185">Reference proteome</keyword>
<keyword evidence="1" id="KW-1133">Transmembrane helix</keyword>
<feature type="transmembrane region" description="Helical" evidence="1">
    <location>
        <begin position="85"/>
        <end position="113"/>
    </location>
</feature>
<comment type="caution">
    <text evidence="2">The sequence shown here is derived from an EMBL/GenBank/DDBJ whole genome shotgun (WGS) entry which is preliminary data.</text>
</comment>
<dbReference type="PANTHER" id="PTHR33825">
    <property type="entry name" value="CHITINASE-LIKE PROTEIN"/>
    <property type="match status" value="1"/>
</dbReference>
<dbReference type="EMBL" id="JABFUD020000022">
    <property type="protein sequence ID" value="KAI5061884.1"/>
    <property type="molecule type" value="Genomic_DNA"/>
</dbReference>
<dbReference type="AlphaFoldDB" id="A0A9D4Z5B7"/>
<organism evidence="2 3">
    <name type="scientific">Adiantum capillus-veneris</name>
    <name type="common">Maidenhair fern</name>
    <dbReference type="NCBI Taxonomy" id="13818"/>
    <lineage>
        <taxon>Eukaryota</taxon>
        <taxon>Viridiplantae</taxon>
        <taxon>Streptophyta</taxon>
        <taxon>Embryophyta</taxon>
        <taxon>Tracheophyta</taxon>
        <taxon>Polypodiopsida</taxon>
        <taxon>Polypodiidae</taxon>
        <taxon>Polypodiales</taxon>
        <taxon>Pteridineae</taxon>
        <taxon>Pteridaceae</taxon>
        <taxon>Vittarioideae</taxon>
        <taxon>Adiantum</taxon>
    </lineage>
</organism>
<evidence type="ECO:0000313" key="2">
    <source>
        <dbReference type="EMBL" id="KAI5061884.1"/>
    </source>
</evidence>